<dbReference type="Gene3D" id="2.120.10.80">
    <property type="entry name" value="Kelch-type beta propeller"/>
    <property type="match status" value="4"/>
</dbReference>
<evidence type="ECO:0000256" key="16">
    <source>
        <dbReference type="SAM" id="Phobius"/>
    </source>
</evidence>
<dbReference type="PROSITE" id="PS01186">
    <property type="entry name" value="EGF_2"/>
    <property type="match status" value="2"/>
</dbReference>
<keyword evidence="10 13" id="KW-1015">Disulfide bond</keyword>
<feature type="compositionally biased region" description="Basic residues" evidence="15">
    <location>
        <begin position="2994"/>
        <end position="3005"/>
    </location>
</feature>
<feature type="compositionally biased region" description="Polar residues" evidence="15">
    <location>
        <begin position="2878"/>
        <end position="2905"/>
    </location>
</feature>
<dbReference type="InterPro" id="IPR056863">
    <property type="entry name" value="LMN_ATRN_NET-like_EGF"/>
</dbReference>
<dbReference type="InterPro" id="IPR056737">
    <property type="entry name" value="Beta-prop_ATRN-MKLN-like"/>
</dbReference>
<dbReference type="Pfam" id="PF00431">
    <property type="entry name" value="CUB"/>
    <property type="match status" value="2"/>
</dbReference>
<feature type="domain" description="EGF-like" evidence="18">
    <location>
        <begin position="175"/>
        <end position="211"/>
    </location>
</feature>
<feature type="region of interest" description="Disordered" evidence="15">
    <location>
        <begin position="2833"/>
        <end position="2930"/>
    </location>
</feature>
<keyword evidence="8 16" id="KW-1133">Transmembrane helix</keyword>
<dbReference type="GO" id="GO:0048731">
    <property type="term" value="P:system development"/>
    <property type="evidence" value="ECO:0007669"/>
    <property type="project" value="UniProtKB-ARBA"/>
</dbReference>
<dbReference type="InterPro" id="IPR001881">
    <property type="entry name" value="EGF-like_Ca-bd_dom"/>
</dbReference>
<keyword evidence="4 16" id="KW-0812">Transmembrane</keyword>
<dbReference type="Pfam" id="PF01437">
    <property type="entry name" value="PSI"/>
    <property type="match status" value="1"/>
</dbReference>
<keyword evidence="3 13" id="KW-0245">EGF-like domain</keyword>
<dbReference type="PROSITE" id="PS00010">
    <property type="entry name" value="ASX_HYDROXYL"/>
    <property type="match status" value="1"/>
</dbReference>
<dbReference type="PROSITE" id="PS01187">
    <property type="entry name" value="EGF_CA"/>
    <property type="match status" value="1"/>
</dbReference>
<dbReference type="SMART" id="SM00042">
    <property type="entry name" value="CUB"/>
    <property type="match status" value="2"/>
</dbReference>
<feature type="compositionally biased region" description="Polar residues" evidence="15">
    <location>
        <begin position="2684"/>
        <end position="2704"/>
    </location>
</feature>
<evidence type="ECO:0000256" key="3">
    <source>
        <dbReference type="ARBA" id="ARBA00022536"/>
    </source>
</evidence>
<dbReference type="PANTHER" id="PTHR46093">
    <property type="entry name" value="ACYL-COA-BINDING DOMAIN-CONTAINING PROTEIN 5"/>
    <property type="match status" value="1"/>
</dbReference>
<organism evidence="20">
    <name type="scientific">Phallusia mammillata</name>
    <dbReference type="NCBI Taxonomy" id="59560"/>
    <lineage>
        <taxon>Eukaryota</taxon>
        <taxon>Metazoa</taxon>
        <taxon>Chordata</taxon>
        <taxon>Tunicata</taxon>
        <taxon>Ascidiacea</taxon>
        <taxon>Phlebobranchia</taxon>
        <taxon>Ascidiidae</taxon>
        <taxon>Phallusia</taxon>
    </lineage>
</organism>
<evidence type="ECO:0000256" key="14">
    <source>
        <dbReference type="PROSITE-ProRule" id="PRU00460"/>
    </source>
</evidence>
<dbReference type="Pfam" id="PF00053">
    <property type="entry name" value="EGF_laminin"/>
    <property type="match status" value="2"/>
</dbReference>
<feature type="region of interest" description="Disordered" evidence="15">
    <location>
        <begin position="2341"/>
        <end position="2361"/>
    </location>
</feature>
<keyword evidence="12 14" id="KW-0424">Laminin EGF-like domain</keyword>
<keyword evidence="5" id="KW-0732">Signal</keyword>
<dbReference type="EMBL" id="LR787888">
    <property type="protein sequence ID" value="CAB3263750.1"/>
    <property type="molecule type" value="mRNA"/>
</dbReference>
<dbReference type="Pfam" id="PF12947">
    <property type="entry name" value="EGF_3"/>
    <property type="match status" value="1"/>
</dbReference>
<dbReference type="CDD" id="cd00041">
    <property type="entry name" value="CUB"/>
    <property type="match status" value="1"/>
</dbReference>
<dbReference type="InterPro" id="IPR002049">
    <property type="entry name" value="LE_dom"/>
</dbReference>
<feature type="domain" description="CUB" evidence="17">
    <location>
        <begin position="30"/>
        <end position="146"/>
    </location>
</feature>
<dbReference type="InterPro" id="IPR000859">
    <property type="entry name" value="CUB_dom"/>
</dbReference>
<dbReference type="SMART" id="SM00179">
    <property type="entry name" value="EGF_CA"/>
    <property type="match status" value="2"/>
</dbReference>
<evidence type="ECO:0000256" key="6">
    <source>
        <dbReference type="ARBA" id="ARBA00022737"/>
    </source>
</evidence>
<dbReference type="PROSITE" id="PS01248">
    <property type="entry name" value="EGF_LAM_1"/>
    <property type="match status" value="2"/>
</dbReference>
<keyword evidence="7" id="KW-0106">Calcium</keyword>
<comment type="subcellular location">
    <subcellularLocation>
        <location evidence="1">Membrane</location>
        <topology evidence="1">Single-pass type I membrane protein</topology>
    </subcellularLocation>
</comment>
<dbReference type="CDD" id="cd00055">
    <property type="entry name" value="EGF_Lam"/>
    <property type="match status" value="3"/>
</dbReference>
<feature type="transmembrane region" description="Helical" evidence="16">
    <location>
        <begin position="2594"/>
        <end position="2616"/>
    </location>
</feature>
<feature type="domain" description="CUB" evidence="17">
    <location>
        <begin position="1260"/>
        <end position="1379"/>
    </location>
</feature>
<accession>A0A6F9DL43</accession>
<dbReference type="Pfam" id="PF24973">
    <property type="entry name" value="EGF_LMN_ATRN"/>
    <property type="match status" value="2"/>
</dbReference>
<feature type="region of interest" description="Disordered" evidence="15">
    <location>
        <begin position="2762"/>
        <end position="2792"/>
    </location>
</feature>
<dbReference type="InterPro" id="IPR024731">
    <property type="entry name" value="NELL2-like_EGF"/>
</dbReference>
<feature type="region of interest" description="Disordered" evidence="15">
    <location>
        <begin position="2983"/>
        <end position="3005"/>
    </location>
</feature>
<dbReference type="InterPro" id="IPR009030">
    <property type="entry name" value="Growth_fac_rcpt_cys_sf"/>
</dbReference>
<evidence type="ECO:0000256" key="9">
    <source>
        <dbReference type="ARBA" id="ARBA00023136"/>
    </source>
</evidence>
<feature type="disulfide bond" evidence="14">
    <location>
        <begin position="1242"/>
        <end position="1256"/>
    </location>
</feature>
<evidence type="ECO:0000256" key="12">
    <source>
        <dbReference type="ARBA" id="ARBA00023292"/>
    </source>
</evidence>
<dbReference type="InterPro" id="IPR000152">
    <property type="entry name" value="EGF-type_Asp/Asn_hydroxyl_site"/>
</dbReference>
<dbReference type="SMART" id="SM00180">
    <property type="entry name" value="EGF_Lam"/>
    <property type="match status" value="5"/>
</dbReference>
<dbReference type="PROSITE" id="PS50026">
    <property type="entry name" value="EGF_3"/>
    <property type="match status" value="2"/>
</dbReference>
<sequence>MNVPAIPKFWKFAVLWYIANILLQLTVYGCGLERKIIQNVTSGFITDGKGKYASNLRCEWLIESPNPSQLPYITLTFTTRETECVFDYIIVYDGNSHDDQVLGTFSGNTEATSLPSLQAKSGHMLIFFFSDSNYERAGFNASFSIYSCPNNCSGNGQCIGSWCKCLPSWTGNDCGSPACPNDCTDSHHGTCLSQSDKHCSCLAGYLGIGCEIKDDDDMSNANTWNMVYNYTSEQSVPSAFAGHAAVFIQPHLWIFGGYNFSGLSDSFLRYSFSLNQWDDFKTPVRPTARAFHTMTKLTDESHDYLLLFGGQFSQGNYSNELWMYNISQHTWLPINSSTTNKPVALSQHASVVVTINGEQFLYVFGGRTQHRQQDVFSSDMYRLNWKTRTWSNVSYDVAGVKKSRLRIAGHTMVHDKTSGNLVVFGGFVFGKTSTRSNDLFLYHLEKSFWFVVTALNPPTPRAFHSANIIGDYMVVYGGNTHEHLKDETCHSGGLFLYNLICHEWHQPGPVHNVKPSGRFSHASAVSEKNLLFVHGGYDGTFRNELLVYKVPSFAMQLPVSVVCPTHTDINSCLADKKCAWCSKNLHCLSRHNENMTCSHKIKYPVCDGLCNKLDSCLTCTEFNRYVLDTSYKWQQSPCSWCVQDQKCYPFNEAKSGGFCAYGMTRSQLQWWKSPSIMLNTSSMCLESDIPYGFVEVAYHYKNQHLAPDSILKVQSKLDITQAEVDNHHQNITVEVQGFLHILNPDLFPNEKLDFQFVFKHGVVDFYLSKDHSPQLAQRVFPNSLPSASLLKTVTVNRTLSKLSRFYYKITFFSHRKEKLQVKWLQRNQFSTVEYEYLEPFHSPVEENLCKSYHNCFLCLADLTCAWCSGLKLCVTKQKQFENYPLGCQVHNTGISQVTPLTGLIVDAPACPVCADYGSCTDCLVDNSCEWSVEGGCVKANTSAGENIKLASACPDPCSVHQSCGDCISNLHNLQCVWCANSQSCYGFSHHIPSHAFGQCAVWYTKEDTCVNCSAATTCSDCLEQFQCGWCSRVSNALEGKCLPGDFLSSYNASECIVSGDDAKTALQWDYEICPDVDECAVEGKNGSSLHECSANATCINTFHSYSCVCNAGFSGDGKNCHEVCRRKCLHGNCSGHPDYRCICDLGWTTNPNALVDCSVDCGCNFQSTCITGIGVCDRCHHNTNGSLCETCKSGYYKIQSNKTVCKQCKCNRHGDRSVGHCDVTTGNCTCLHNTAGSNCQHCLPGFYGDPRNGGSCYRKCEGRVLFPKTEKAGSFGAWKVSKLLFPDLINCMWVVEAKQDEIIQLIVDKTIQVDCKTEQVFVYDGIPHSVNSTKLASLCGNTWEDAATLFAESGLLTVVYEASRQNLTSLGFNASFSKFSPCSNANNSKNQCRHPRVTSLCPNNCSVNLGNGLCKNGLCHCTAAFTGPGCDLPVSKIQQASYWMLEWDAILHDLSHKAVGDRTANDLPHPVHGHSLLSVGSDLWLFGGRTDNGPVADLFRYATITKTWNKIEQSSTEWPTGRYLHAAATYGNSILVYGGFTFNMSVSNDLWKLDLSDPPNYVWKLVTTPYFVPSMAGHSFTYCGNSLFAAIGGFKPANGLNANVYIFNTSDHSWNKHLPIGGVQYSGVFGHSTIYDQETNLLYVYGGLLYDSHSNTIRPSSRTYTYSLQHKRWAVIIPSPNQPKLFVPPARYFHSAVYYNDGTSRGFLVMGGLTYDNTVESDTWLFRFDCHLWTNLASAQSGKVMGLNLYAAKLGYMMSATSVTSRDSTKSAYYVFGGNRDGVLLHQLQVFRVVSLCYVAKKKCDCEFLRAGCLLCISNEKFICAPLSLSNMSDSQCNLLNNYSSRAENAVSTQTCKPTNTNFNHCSNYDLPARLTHCSQIKDCETCVARVPFASGSYCKWCDSKCVQESHLCVDAFPCDGCHKTGNYGCQPCFAQTCDQCLSQPGNCTWYQLPTTDPNDGWKCSSLNGGNDRVPPQAVPITMERLSQRCPTSCNSFLTCETCLSSTGGNEAGPASCLWSATYRKCISPTQSLLRCADGSCGFVVRPPMASCPVTDCERVTYCSECIRLRECGWFGLDDGTGRGQCRRGAYQAPNNSSAIPGLPSTQWWYMKCPPEDECKNGHHDCSEQPPEFNRCVDTLEGYKCACLTGYERPTPTDKCLPVCRQSCVHGQCVRPDVCECDFAFTGSSCDTACNCSGLSDCESKDRRDICLKCVNNTRGAHCQHCKVGFVGNPQLERLPGESPCVACEIICNGRSTKCVEKTHKRKSSSHVSLSGPKSVELTQCLNCSGNSEGDHCKTCKDGYFMLDNKCRPCACNGHGDTCDRATGADCNCRNNTHTDDTDHSCSSGHTEGGESPSQAPNDCWKKQCNLCQEGFEGDPTDGGQCFRLVHMNQEWCFNPKLQPGCVKQYEREKPELPPGQTLLFALHPKYTNVDIRLLIDVTKGEVDVFISDSFKYFNVSLNPHTWEHVVEKTQKRDKRSPSVKMEEPTVSDSVPPRQPEYRTVDAVRFNNYVTLAPGQAITIRGVKNRLVISSPHVGHDLQVTKFYVILMARKSSLGDVTSDGSHRGKRSPGQSVPAAGRLLFRQDQTRIDLFVFFSVFFSCFFLFLSICIVVWKIKQAVDTQQARLAHHMQLQHMASRPFSCAYVYIDRSPVSTGSRNSTASDQSARSRTLLLDADRLTPSATPLLSSQPTIASTQNSRQDSIPRRIKSCLVKPSSSDGNINLGRYRSSEAFVCGNSPGSPSRQSADVSELRHRAGVSVGYSPVPGVTEESRRHSDNIGQRSPWKEPGERRKRNLMVHFQPQSVMEHSVPLLHTTQGYLTVVAGDDDDCRLTPEHEPTEERLSPVPPTNEKRTSFRQKVFRKSLDVRLPHGGGTEETSFTTPSELSRSISTPVLVKPQTQTKSGHRSSPRISFSKAPTKRSKFRLHRKRSCPVNVGPVSVEPTDDHHAGVATVILQLPNARNLPSSICLGSTLLSTKNMNLPSMSETNTSKAKRTLPLRKRL</sequence>
<dbReference type="FunFam" id="2.10.25.10:FF:000202">
    <property type="entry name" value="Multiple epidermal growth factor-like domains 8"/>
    <property type="match status" value="1"/>
</dbReference>
<dbReference type="Gene3D" id="2.60.120.290">
    <property type="entry name" value="Spermadhesin, CUB domain"/>
    <property type="match status" value="2"/>
</dbReference>
<evidence type="ECO:0000256" key="7">
    <source>
        <dbReference type="ARBA" id="ARBA00022837"/>
    </source>
</evidence>
<evidence type="ECO:0000259" key="17">
    <source>
        <dbReference type="PROSITE" id="PS01180"/>
    </source>
</evidence>
<feature type="domain" description="EGF-like" evidence="18">
    <location>
        <begin position="1075"/>
        <end position="1121"/>
    </location>
</feature>
<feature type="compositionally biased region" description="Basic and acidic residues" evidence="15">
    <location>
        <begin position="2833"/>
        <end position="2845"/>
    </location>
</feature>
<dbReference type="PROSITE" id="PS00022">
    <property type="entry name" value="EGF_1"/>
    <property type="match status" value="1"/>
</dbReference>
<evidence type="ECO:0000256" key="13">
    <source>
        <dbReference type="PROSITE-ProRule" id="PRU00076"/>
    </source>
</evidence>
<dbReference type="FunFam" id="2.10.25.10:FF:000191">
    <property type="entry name" value="Multiple epidermal growth factor-like domains 8"/>
    <property type="match status" value="1"/>
</dbReference>
<evidence type="ECO:0000259" key="19">
    <source>
        <dbReference type="PROSITE" id="PS50027"/>
    </source>
</evidence>
<keyword evidence="6" id="KW-0677">Repeat</keyword>
<keyword evidence="2" id="KW-0880">Kelch repeat</keyword>
<dbReference type="PANTHER" id="PTHR46093:SF16">
    <property type="entry name" value="MULTIPLE EGF-LIKE-DOMAINS 8"/>
    <property type="match status" value="1"/>
</dbReference>
<dbReference type="Pfam" id="PF24981">
    <property type="entry name" value="Beta-prop_ATRN-LZTR1"/>
    <property type="match status" value="2"/>
</dbReference>
<feature type="region of interest" description="Disordered" evidence="15">
    <location>
        <begin position="2684"/>
        <end position="2709"/>
    </location>
</feature>
<comment type="caution">
    <text evidence="13">Lacks conserved residue(s) required for the propagation of feature annotation.</text>
</comment>
<dbReference type="Gene3D" id="2.10.25.10">
    <property type="entry name" value="Laminin"/>
    <property type="match status" value="7"/>
</dbReference>
<dbReference type="PROSITE" id="PS50027">
    <property type="entry name" value="EGF_LAM_2"/>
    <property type="match status" value="1"/>
</dbReference>
<gene>
    <name evidence="20" type="primary">Megf8</name>
</gene>
<evidence type="ECO:0000256" key="11">
    <source>
        <dbReference type="ARBA" id="ARBA00023180"/>
    </source>
</evidence>
<feature type="domain" description="Laminin EGF-like" evidence="19">
    <location>
        <begin position="1208"/>
        <end position="1258"/>
    </location>
</feature>
<dbReference type="SUPFAM" id="SSF117281">
    <property type="entry name" value="Kelch motif"/>
    <property type="match status" value="2"/>
</dbReference>
<dbReference type="GO" id="GO:0016020">
    <property type="term" value="C:membrane"/>
    <property type="evidence" value="ECO:0007669"/>
    <property type="project" value="UniProtKB-SubCell"/>
</dbReference>
<keyword evidence="11" id="KW-0325">Glycoprotein</keyword>
<feature type="compositionally biased region" description="Basic residues" evidence="15">
    <location>
        <begin position="2920"/>
        <end position="2930"/>
    </location>
</feature>
<dbReference type="InterPro" id="IPR016201">
    <property type="entry name" value="PSI"/>
</dbReference>
<dbReference type="InterPro" id="IPR002165">
    <property type="entry name" value="Plexin_repeat"/>
</dbReference>
<evidence type="ECO:0000259" key="18">
    <source>
        <dbReference type="PROSITE" id="PS50026"/>
    </source>
</evidence>
<evidence type="ECO:0000256" key="8">
    <source>
        <dbReference type="ARBA" id="ARBA00022989"/>
    </source>
</evidence>
<dbReference type="CDD" id="cd00054">
    <property type="entry name" value="EGF_CA"/>
    <property type="match status" value="1"/>
</dbReference>
<dbReference type="GO" id="GO:0048513">
    <property type="term" value="P:animal organ development"/>
    <property type="evidence" value="ECO:0007669"/>
    <property type="project" value="UniProtKB-ARBA"/>
</dbReference>
<feature type="compositionally biased region" description="Polar residues" evidence="15">
    <location>
        <begin position="2983"/>
        <end position="2993"/>
    </location>
</feature>
<feature type="region of interest" description="Disordered" evidence="15">
    <location>
        <begin position="2472"/>
        <end position="2498"/>
    </location>
</feature>
<dbReference type="InterPro" id="IPR018097">
    <property type="entry name" value="EGF_Ca-bd_CS"/>
</dbReference>
<dbReference type="InterPro" id="IPR035914">
    <property type="entry name" value="Sperma_CUB_dom_sf"/>
</dbReference>
<dbReference type="InterPro" id="IPR000742">
    <property type="entry name" value="EGF"/>
</dbReference>
<proteinExistence type="evidence at transcript level"/>
<evidence type="ECO:0000256" key="1">
    <source>
        <dbReference type="ARBA" id="ARBA00004479"/>
    </source>
</evidence>
<dbReference type="GO" id="GO:0005509">
    <property type="term" value="F:calcium ion binding"/>
    <property type="evidence" value="ECO:0007669"/>
    <property type="project" value="InterPro"/>
</dbReference>
<dbReference type="SMART" id="SM00181">
    <property type="entry name" value="EGF"/>
    <property type="match status" value="9"/>
</dbReference>
<evidence type="ECO:0000256" key="2">
    <source>
        <dbReference type="ARBA" id="ARBA00022441"/>
    </source>
</evidence>
<feature type="disulfide bond" evidence="14">
    <location>
        <begin position="1230"/>
        <end position="1239"/>
    </location>
</feature>
<dbReference type="SUPFAM" id="SSF57184">
    <property type="entry name" value="Growth factor receptor domain"/>
    <property type="match status" value="1"/>
</dbReference>
<dbReference type="PROSITE" id="PS01180">
    <property type="entry name" value="CUB"/>
    <property type="match status" value="2"/>
</dbReference>
<evidence type="ECO:0000256" key="4">
    <source>
        <dbReference type="ARBA" id="ARBA00022692"/>
    </source>
</evidence>
<evidence type="ECO:0000256" key="10">
    <source>
        <dbReference type="ARBA" id="ARBA00023157"/>
    </source>
</evidence>
<dbReference type="SUPFAM" id="SSF49854">
    <property type="entry name" value="Spermadhesin, CUB domain"/>
    <property type="match status" value="2"/>
</dbReference>
<dbReference type="SUPFAM" id="SSF57196">
    <property type="entry name" value="EGF/Laminin"/>
    <property type="match status" value="2"/>
</dbReference>
<evidence type="ECO:0000256" key="5">
    <source>
        <dbReference type="ARBA" id="ARBA00022729"/>
    </source>
</evidence>
<keyword evidence="9 16" id="KW-0472">Membrane</keyword>
<evidence type="ECO:0000313" key="20">
    <source>
        <dbReference type="EMBL" id="CAB3263750.1"/>
    </source>
</evidence>
<dbReference type="SMART" id="SM00423">
    <property type="entry name" value="PSI"/>
    <property type="match status" value="8"/>
</dbReference>
<feature type="disulfide bond" evidence="13">
    <location>
        <begin position="201"/>
        <end position="210"/>
    </location>
</feature>
<evidence type="ECO:0000256" key="15">
    <source>
        <dbReference type="SAM" id="MobiDB-lite"/>
    </source>
</evidence>
<protein>
    <submittedName>
        <fullName evidence="20">Multiple epidermal growth factor-like domains protein 8</fullName>
    </submittedName>
</protein>
<feature type="compositionally biased region" description="Polar residues" evidence="15">
    <location>
        <begin position="2345"/>
        <end position="2361"/>
    </location>
</feature>
<dbReference type="InterPro" id="IPR015915">
    <property type="entry name" value="Kelch-typ_b-propeller"/>
</dbReference>
<reference evidence="20" key="1">
    <citation type="submission" date="2020-04" db="EMBL/GenBank/DDBJ databases">
        <authorList>
            <person name="Neveu A P."/>
        </authorList>
    </citation>
    <scope>NUCLEOTIDE SEQUENCE</scope>
    <source>
        <tissue evidence="20">Whole embryo</tissue>
    </source>
</reference>
<name>A0A6F9DL43_9ASCI</name>